<proteinExistence type="predicted"/>
<accession>A0A1H8C5K1</accession>
<dbReference type="Proteomes" id="UP000198984">
    <property type="component" value="Unassembled WGS sequence"/>
</dbReference>
<organism evidence="1 2">
    <name type="scientific">Chitinophaga rupis</name>
    <dbReference type="NCBI Taxonomy" id="573321"/>
    <lineage>
        <taxon>Bacteria</taxon>
        <taxon>Pseudomonadati</taxon>
        <taxon>Bacteroidota</taxon>
        <taxon>Chitinophagia</taxon>
        <taxon>Chitinophagales</taxon>
        <taxon>Chitinophagaceae</taxon>
        <taxon>Chitinophaga</taxon>
    </lineage>
</organism>
<dbReference type="RefSeq" id="WP_089917867.1">
    <property type="nucleotide sequence ID" value="NZ_FOBB01000007.1"/>
</dbReference>
<evidence type="ECO:0000313" key="1">
    <source>
        <dbReference type="EMBL" id="SEM90336.1"/>
    </source>
</evidence>
<keyword evidence="2" id="KW-1185">Reference proteome</keyword>
<gene>
    <name evidence="1" type="ORF">SAMN04488505_1072</name>
</gene>
<dbReference type="PROSITE" id="PS51257">
    <property type="entry name" value="PROKAR_LIPOPROTEIN"/>
    <property type="match status" value="1"/>
</dbReference>
<reference evidence="1 2" key="1">
    <citation type="submission" date="2016-10" db="EMBL/GenBank/DDBJ databases">
        <authorList>
            <person name="de Groot N.N."/>
        </authorList>
    </citation>
    <scope>NUCLEOTIDE SEQUENCE [LARGE SCALE GENOMIC DNA]</scope>
    <source>
        <strain evidence="1 2">DSM 21039</strain>
    </source>
</reference>
<protein>
    <recommendedName>
        <fullName evidence="3">Outer membrane protein beta-barrel domain-containing protein</fullName>
    </recommendedName>
</protein>
<sequence>MLKTFITPCLLGTVIFLGACNKNIYVPNTVNAPLLKEQFEFKGSLSPTNYQAAFAVTDHIAVMANGQYVFRPFGNNDDNDDVFVDKYAKGGLFEGGVGFFSPFGSKKRMVFDVYTGLGSGSFKTLDAAYHDDGNTGNVNDYLLRSHFSKFFVQPSIGFVHPAIETAFSSRFSVVNFYDMSLGNKVFENDAERRDGFGQISQKTRFFMEPAFTFRAGYKYVKFQMQLSFSVPLSDNGYENRDDGSVVNKYFQPVSLGLGASINIAHWYDDFHKK</sequence>
<evidence type="ECO:0000313" key="2">
    <source>
        <dbReference type="Proteomes" id="UP000198984"/>
    </source>
</evidence>
<evidence type="ECO:0008006" key="3">
    <source>
        <dbReference type="Google" id="ProtNLM"/>
    </source>
</evidence>
<dbReference type="EMBL" id="FOBB01000007">
    <property type="protein sequence ID" value="SEM90336.1"/>
    <property type="molecule type" value="Genomic_DNA"/>
</dbReference>
<dbReference type="OrthoDB" id="646451at2"/>
<name>A0A1H8C5K1_9BACT</name>
<dbReference type="AlphaFoldDB" id="A0A1H8C5K1"/>